<dbReference type="InterPro" id="IPR014001">
    <property type="entry name" value="Helicase_ATP-bd"/>
</dbReference>
<evidence type="ECO:0000256" key="1">
    <source>
        <dbReference type="ARBA" id="ARBA00005446"/>
    </source>
</evidence>
<dbReference type="HOGENOM" id="CLU_001103_19_2_1"/>
<evidence type="ECO:0000256" key="3">
    <source>
        <dbReference type="ARBA" id="ARBA00023235"/>
    </source>
</evidence>
<dbReference type="AlphaFoldDB" id="F8PJG7"/>
<dbReference type="GO" id="GO:0005694">
    <property type="term" value="C:chromosome"/>
    <property type="evidence" value="ECO:0007669"/>
    <property type="project" value="TreeGrafter"/>
</dbReference>
<dbReference type="Proteomes" id="UP000008063">
    <property type="component" value="Unassembled WGS sequence"/>
</dbReference>
<evidence type="ECO:0000313" key="8">
    <source>
        <dbReference type="Proteomes" id="UP000008063"/>
    </source>
</evidence>
<reference evidence="8" key="1">
    <citation type="journal article" date="2011" name="Science">
        <title>The plant cell wall-decomposing machinery underlies the functional diversity of forest fungi.</title>
        <authorList>
            <person name="Eastwood D.C."/>
            <person name="Floudas D."/>
            <person name="Binder M."/>
            <person name="Majcherczyk A."/>
            <person name="Schneider P."/>
            <person name="Aerts A."/>
            <person name="Asiegbu F.O."/>
            <person name="Baker S.E."/>
            <person name="Barry K."/>
            <person name="Bendiksby M."/>
            <person name="Blumentritt M."/>
            <person name="Coutinho P.M."/>
            <person name="Cullen D."/>
            <person name="de Vries R.P."/>
            <person name="Gathman A."/>
            <person name="Goodell B."/>
            <person name="Henrissat B."/>
            <person name="Ihrmark K."/>
            <person name="Kauserud H."/>
            <person name="Kohler A."/>
            <person name="LaButti K."/>
            <person name="Lapidus A."/>
            <person name="Lavin J.L."/>
            <person name="Lee Y.-H."/>
            <person name="Lindquist E."/>
            <person name="Lilly W."/>
            <person name="Lucas S."/>
            <person name="Morin E."/>
            <person name="Murat C."/>
            <person name="Oguiza J.A."/>
            <person name="Park J."/>
            <person name="Pisabarro A.G."/>
            <person name="Riley R."/>
            <person name="Rosling A."/>
            <person name="Salamov A."/>
            <person name="Schmidt O."/>
            <person name="Schmutz J."/>
            <person name="Skrede I."/>
            <person name="Stenlid J."/>
            <person name="Wiebenga A."/>
            <person name="Xie X."/>
            <person name="Kuees U."/>
            <person name="Hibbett D.S."/>
            <person name="Hoffmeister D."/>
            <person name="Hoegberg N."/>
            <person name="Martin F."/>
            <person name="Grigoriev I.V."/>
            <person name="Watkinson S.C."/>
        </authorList>
    </citation>
    <scope>NUCLEOTIDE SEQUENCE [LARGE SCALE GENOMIC DNA]</scope>
    <source>
        <strain evidence="8">strain S7.3</strain>
    </source>
</reference>
<dbReference type="InParanoid" id="F8PJG7"/>
<dbReference type="SMART" id="SM00487">
    <property type="entry name" value="DEXDc"/>
    <property type="match status" value="1"/>
</dbReference>
<name>F8PJG7_SERL3</name>
<dbReference type="Pfam" id="PF00270">
    <property type="entry name" value="DEAD"/>
    <property type="match status" value="1"/>
</dbReference>
<dbReference type="PANTHER" id="PTHR13710">
    <property type="entry name" value="DNA HELICASE RECQ FAMILY MEMBER"/>
    <property type="match status" value="1"/>
</dbReference>
<dbReference type="InterPro" id="IPR011545">
    <property type="entry name" value="DEAD/DEAH_box_helicase_dom"/>
</dbReference>
<dbReference type="OrthoDB" id="10261556at2759"/>
<evidence type="ECO:0000256" key="4">
    <source>
        <dbReference type="ARBA" id="ARBA00034617"/>
    </source>
</evidence>
<dbReference type="GO" id="GO:0000724">
    <property type="term" value="P:double-strand break repair via homologous recombination"/>
    <property type="evidence" value="ECO:0007669"/>
    <property type="project" value="TreeGrafter"/>
</dbReference>
<sequence length="315" mass="35791">MSSRQNVIPSIDEISATVYSTFRFQPCPWQIRSARAQLEAKDVITISPTGSGKTLCFWIPLLFHNRVMILITPLNILGDKNVDELKDINIPAICLKAKSATDKAFKDIAAAKYRVIIFTNKLFSVTIDEAHCISEWGDGFCPEYGDLDCLQWILPRHISFHATSATLPPHIIRDIKKKLHATSATLPPHIIRDIKKKLHMESNNIVTIHRRNGRPNIHIMVTKMVYPIKTKYDLICALGIDHGTQPPSFMIFDNTRNQTEHSCEVIQSVLPSEHRDKVVWFHSGMSAQFHRDTIKQLRTRELWGICCTDAAGMVL</sequence>
<dbReference type="GO" id="GO:0005524">
    <property type="term" value="F:ATP binding"/>
    <property type="evidence" value="ECO:0007669"/>
    <property type="project" value="InterPro"/>
</dbReference>
<organism evidence="8">
    <name type="scientific">Serpula lacrymans var. lacrymans (strain S7.3)</name>
    <name type="common">Dry rot fungus</name>
    <dbReference type="NCBI Taxonomy" id="936435"/>
    <lineage>
        <taxon>Eukaryota</taxon>
        <taxon>Fungi</taxon>
        <taxon>Dikarya</taxon>
        <taxon>Basidiomycota</taxon>
        <taxon>Agaricomycotina</taxon>
        <taxon>Agaricomycetes</taxon>
        <taxon>Agaricomycetidae</taxon>
        <taxon>Boletales</taxon>
        <taxon>Coniophorineae</taxon>
        <taxon>Serpulaceae</taxon>
        <taxon>Serpula</taxon>
    </lineage>
</organism>
<dbReference type="PANTHER" id="PTHR13710:SF105">
    <property type="entry name" value="ATP-DEPENDENT DNA HELICASE Q1"/>
    <property type="match status" value="1"/>
</dbReference>
<keyword evidence="2" id="KW-0238">DNA-binding</keyword>
<comment type="similarity">
    <text evidence="1">Belongs to the helicase family. RecQ subfamily.</text>
</comment>
<proteinExistence type="inferred from homology"/>
<dbReference type="eggNOG" id="KOG0351">
    <property type="taxonomic scope" value="Eukaryota"/>
</dbReference>
<evidence type="ECO:0000256" key="2">
    <source>
        <dbReference type="ARBA" id="ARBA00023125"/>
    </source>
</evidence>
<dbReference type="GO" id="GO:0043138">
    <property type="term" value="F:3'-5' DNA helicase activity"/>
    <property type="evidence" value="ECO:0007669"/>
    <property type="project" value="UniProtKB-EC"/>
</dbReference>
<keyword evidence="8" id="KW-1185">Reference proteome</keyword>
<dbReference type="GO" id="GO:0005737">
    <property type="term" value="C:cytoplasm"/>
    <property type="evidence" value="ECO:0007669"/>
    <property type="project" value="TreeGrafter"/>
</dbReference>
<dbReference type="SUPFAM" id="SSF52540">
    <property type="entry name" value="P-loop containing nucleoside triphosphate hydrolases"/>
    <property type="match status" value="2"/>
</dbReference>
<dbReference type="STRING" id="936435.F8PJG7"/>
<dbReference type="Gene3D" id="3.40.50.300">
    <property type="entry name" value="P-loop containing nucleotide triphosphate hydrolases"/>
    <property type="match status" value="3"/>
</dbReference>
<dbReference type="PROSITE" id="PS51192">
    <property type="entry name" value="HELICASE_ATP_BIND_1"/>
    <property type="match status" value="1"/>
</dbReference>
<dbReference type="GO" id="GO:0003677">
    <property type="term" value="F:DNA binding"/>
    <property type="evidence" value="ECO:0007669"/>
    <property type="project" value="UniProtKB-KW"/>
</dbReference>
<accession>F8PJG7</accession>
<protein>
    <recommendedName>
        <fullName evidence="5">DNA 3'-5' helicase</fullName>
        <ecNumber evidence="5">5.6.2.4</ecNumber>
    </recommendedName>
</protein>
<evidence type="ECO:0000256" key="5">
    <source>
        <dbReference type="ARBA" id="ARBA00034808"/>
    </source>
</evidence>
<dbReference type="InterPro" id="IPR027417">
    <property type="entry name" value="P-loop_NTPase"/>
</dbReference>
<evidence type="ECO:0000313" key="7">
    <source>
        <dbReference type="EMBL" id="EGO04105.1"/>
    </source>
</evidence>
<keyword evidence="3" id="KW-0413">Isomerase</keyword>
<dbReference type="EC" id="5.6.2.4" evidence="5"/>
<feature type="domain" description="Helicase ATP-binding" evidence="6">
    <location>
        <begin position="34"/>
        <end position="185"/>
    </location>
</feature>
<dbReference type="GO" id="GO:0009378">
    <property type="term" value="F:four-way junction helicase activity"/>
    <property type="evidence" value="ECO:0007669"/>
    <property type="project" value="TreeGrafter"/>
</dbReference>
<dbReference type="OMA" id="IRRISAC"/>
<gene>
    <name evidence="7" type="ORF">SERLA73DRAFT_69888</name>
</gene>
<evidence type="ECO:0000259" key="6">
    <source>
        <dbReference type="PROSITE" id="PS51192"/>
    </source>
</evidence>
<comment type="catalytic activity">
    <reaction evidence="4">
        <text>Couples ATP hydrolysis with the unwinding of duplex DNA by translocating in the 3'-5' direction.</text>
        <dbReference type="EC" id="5.6.2.4"/>
    </reaction>
</comment>
<dbReference type="EMBL" id="GL945475">
    <property type="protein sequence ID" value="EGO04105.1"/>
    <property type="molecule type" value="Genomic_DNA"/>
</dbReference>